<dbReference type="KEGG" id="prv:G7070_08540"/>
<feature type="transmembrane region" description="Helical" evidence="7">
    <location>
        <begin position="371"/>
        <end position="391"/>
    </location>
</feature>
<keyword evidence="5 7" id="KW-0472">Membrane</keyword>
<dbReference type="RefSeq" id="WP_166233382.1">
    <property type="nucleotide sequence ID" value="NZ_CP049865.1"/>
</dbReference>
<evidence type="ECO:0000256" key="3">
    <source>
        <dbReference type="ARBA" id="ARBA00022692"/>
    </source>
</evidence>
<evidence type="ECO:0000256" key="7">
    <source>
        <dbReference type="SAM" id="Phobius"/>
    </source>
</evidence>
<accession>A0A6G7Y6J7</accession>
<keyword evidence="4 7" id="KW-1133">Transmembrane helix</keyword>
<keyword evidence="3 7" id="KW-0812">Transmembrane</keyword>
<dbReference type="GO" id="GO:0022857">
    <property type="term" value="F:transmembrane transporter activity"/>
    <property type="evidence" value="ECO:0007669"/>
    <property type="project" value="TreeGrafter"/>
</dbReference>
<keyword evidence="10" id="KW-1185">Reference proteome</keyword>
<protein>
    <submittedName>
        <fullName evidence="9">ABC transporter permease</fullName>
    </submittedName>
</protein>
<dbReference type="Pfam" id="PF02687">
    <property type="entry name" value="FtsX"/>
    <property type="match status" value="1"/>
</dbReference>
<dbReference type="EMBL" id="CP049865">
    <property type="protein sequence ID" value="QIK72306.1"/>
    <property type="molecule type" value="Genomic_DNA"/>
</dbReference>
<feature type="transmembrane region" description="Helical" evidence="7">
    <location>
        <begin position="34"/>
        <end position="61"/>
    </location>
</feature>
<organism evidence="9 10">
    <name type="scientific">Propioniciclava coleopterorum</name>
    <dbReference type="NCBI Taxonomy" id="2714937"/>
    <lineage>
        <taxon>Bacteria</taxon>
        <taxon>Bacillati</taxon>
        <taxon>Actinomycetota</taxon>
        <taxon>Actinomycetes</taxon>
        <taxon>Propionibacteriales</taxon>
        <taxon>Propionibacteriaceae</taxon>
        <taxon>Propioniciclava</taxon>
    </lineage>
</organism>
<feature type="transmembrane region" description="Helical" evidence="7">
    <location>
        <begin position="331"/>
        <end position="351"/>
    </location>
</feature>
<gene>
    <name evidence="9" type="ORF">G7070_08540</name>
</gene>
<evidence type="ECO:0000256" key="5">
    <source>
        <dbReference type="ARBA" id="ARBA00023136"/>
    </source>
</evidence>
<evidence type="ECO:0000313" key="10">
    <source>
        <dbReference type="Proteomes" id="UP000501058"/>
    </source>
</evidence>
<name>A0A6G7Y6J7_9ACTN</name>
<evidence type="ECO:0000256" key="2">
    <source>
        <dbReference type="ARBA" id="ARBA00022475"/>
    </source>
</evidence>
<evidence type="ECO:0000313" key="9">
    <source>
        <dbReference type="EMBL" id="QIK72306.1"/>
    </source>
</evidence>
<evidence type="ECO:0000256" key="6">
    <source>
        <dbReference type="ARBA" id="ARBA00038076"/>
    </source>
</evidence>
<evidence type="ECO:0000256" key="1">
    <source>
        <dbReference type="ARBA" id="ARBA00004651"/>
    </source>
</evidence>
<feature type="domain" description="ABC3 transporter permease C-terminal" evidence="8">
    <location>
        <begin position="282"/>
        <end position="400"/>
    </location>
</feature>
<proteinExistence type="inferred from homology"/>
<dbReference type="PANTHER" id="PTHR30572:SF4">
    <property type="entry name" value="ABC TRANSPORTER PERMEASE YTRF"/>
    <property type="match status" value="1"/>
</dbReference>
<dbReference type="Proteomes" id="UP000501058">
    <property type="component" value="Chromosome"/>
</dbReference>
<dbReference type="InterPro" id="IPR050250">
    <property type="entry name" value="Macrolide_Exporter_MacB"/>
</dbReference>
<dbReference type="PANTHER" id="PTHR30572">
    <property type="entry name" value="MEMBRANE COMPONENT OF TRANSPORTER-RELATED"/>
    <property type="match status" value="1"/>
</dbReference>
<reference evidence="9 10" key="1">
    <citation type="submission" date="2020-03" db="EMBL/GenBank/DDBJ databases">
        <title>Propioniciclava sp. nov., isolated from Hydrophilus acuminatus.</title>
        <authorList>
            <person name="Hyun D.-W."/>
            <person name="Bae J.-W."/>
        </authorList>
    </citation>
    <scope>NUCLEOTIDE SEQUENCE [LARGE SCALE GENOMIC DNA]</scope>
    <source>
        <strain evidence="9 10">HDW11</strain>
    </source>
</reference>
<evidence type="ECO:0000259" key="8">
    <source>
        <dbReference type="Pfam" id="PF02687"/>
    </source>
</evidence>
<dbReference type="GO" id="GO:0005886">
    <property type="term" value="C:plasma membrane"/>
    <property type="evidence" value="ECO:0007669"/>
    <property type="project" value="UniProtKB-SubCell"/>
</dbReference>
<evidence type="ECO:0000256" key="4">
    <source>
        <dbReference type="ARBA" id="ARBA00022989"/>
    </source>
</evidence>
<sequence>MPALMRLVAAPLTRRSPLARVAVADATRNPGRVGAAASALLVAVGLIVVVQVTVAGVRAAAFAEIDRRYPIDIALQSAVRGPDLMNPNGSGPETYRDASGRLIGFQPDALDIVRATPGVASAVMVPMSDTALAITGTNTVGEYPVAPLTPEAAAALRSPLTLERGEVGFPTDAMADLRGDVGTRVQIILMVGEYQNLTMVRADVGPDVLVVRPETFAAMQTPTRDGLILVTLTDPDDGDSVGDTLRARLTQANPGMALGGSAEQKAALRAVLNDLTAVITGLLGVAALVAMIGVGNTLSLSVIERTREHALLRALGVTRGGLKRMLLVESVLLAVIAVVIGVAAGVGLGWAAARLIADSLALPAPPLTLDAAPLAITAAVVLVAGALASVLPGRRAASTAPVEALADVG</sequence>
<comment type="subcellular location">
    <subcellularLocation>
        <location evidence="1">Cell membrane</location>
        <topology evidence="1">Multi-pass membrane protein</topology>
    </subcellularLocation>
</comment>
<keyword evidence="2" id="KW-1003">Cell membrane</keyword>
<comment type="similarity">
    <text evidence="6">Belongs to the ABC-4 integral membrane protein family.</text>
</comment>
<dbReference type="InterPro" id="IPR003838">
    <property type="entry name" value="ABC3_permease_C"/>
</dbReference>
<dbReference type="AlphaFoldDB" id="A0A6G7Y6J7"/>